<evidence type="ECO:0000313" key="3">
    <source>
        <dbReference type="EMBL" id="KIS68124.1"/>
    </source>
</evidence>
<feature type="transmembrane region" description="Helical" evidence="2">
    <location>
        <begin position="639"/>
        <end position="659"/>
    </location>
</feature>
<evidence type="ECO:0000313" key="4">
    <source>
        <dbReference type="Proteomes" id="UP000000561"/>
    </source>
</evidence>
<dbReference type="KEGG" id="uma:UMAG_10491"/>
<accession>A0A0D1DV39</accession>
<feature type="region of interest" description="Disordered" evidence="1">
    <location>
        <begin position="1"/>
        <end position="21"/>
    </location>
</feature>
<dbReference type="GeneID" id="23566518"/>
<feature type="compositionally biased region" description="Polar residues" evidence="1">
    <location>
        <begin position="1"/>
        <end position="12"/>
    </location>
</feature>
<name>A0A0D1DV39_MYCMD</name>
<dbReference type="RefSeq" id="XP_011390314.1">
    <property type="nucleotide sequence ID" value="XM_011392012.1"/>
</dbReference>
<dbReference type="EMBL" id="CM003149">
    <property type="protein sequence ID" value="KIS68124.1"/>
    <property type="molecule type" value="Genomic_DNA"/>
</dbReference>
<keyword evidence="2" id="KW-0812">Transmembrane</keyword>
<evidence type="ECO:0000256" key="1">
    <source>
        <dbReference type="SAM" id="MobiDB-lite"/>
    </source>
</evidence>
<keyword evidence="4" id="KW-1185">Reference proteome</keyword>
<keyword evidence="2" id="KW-1133">Transmembrane helix</keyword>
<dbReference type="STRING" id="237631.A0A0D1DV39"/>
<evidence type="ECO:0000256" key="2">
    <source>
        <dbReference type="SAM" id="Phobius"/>
    </source>
</evidence>
<dbReference type="eggNOG" id="ENOG502TDG2">
    <property type="taxonomic scope" value="Eukaryota"/>
</dbReference>
<keyword evidence="2" id="KW-0472">Membrane</keyword>
<dbReference type="InParanoid" id="A0A0D1DV39"/>
<dbReference type="Proteomes" id="UP000000561">
    <property type="component" value="Chromosome 10"/>
</dbReference>
<gene>
    <name evidence="3" type="ORF">UMAG_10491</name>
</gene>
<reference evidence="3 4" key="1">
    <citation type="journal article" date="2006" name="Nature">
        <title>Insights from the genome of the biotrophic fungal plant pathogen Ustilago maydis.</title>
        <authorList>
            <person name="Kamper J."/>
            <person name="Kahmann R."/>
            <person name="Bolker M."/>
            <person name="Ma L.J."/>
            <person name="Brefort T."/>
            <person name="Saville B.J."/>
            <person name="Banuett F."/>
            <person name="Kronstad J.W."/>
            <person name="Gold S.E."/>
            <person name="Muller O."/>
            <person name="Perlin M.H."/>
            <person name="Wosten H.A."/>
            <person name="de Vries R."/>
            <person name="Ruiz-Herrera J."/>
            <person name="Reynaga-Pena C.G."/>
            <person name="Snetselaar K."/>
            <person name="McCann M."/>
            <person name="Perez-Martin J."/>
            <person name="Feldbrugge M."/>
            <person name="Basse C.W."/>
            <person name="Steinberg G."/>
            <person name="Ibeas J.I."/>
            <person name="Holloman W."/>
            <person name="Guzman P."/>
            <person name="Farman M."/>
            <person name="Stajich J.E."/>
            <person name="Sentandreu R."/>
            <person name="Gonzalez-Prieto J.M."/>
            <person name="Kennell J.C."/>
            <person name="Molina L."/>
            <person name="Schirawski J."/>
            <person name="Mendoza-Mendoza A."/>
            <person name="Greilinger D."/>
            <person name="Munch K."/>
            <person name="Rossel N."/>
            <person name="Scherer M."/>
            <person name="Vranes M."/>
            <person name="Ladendorf O."/>
            <person name="Vincon V."/>
            <person name="Fuchs U."/>
            <person name="Sandrock B."/>
            <person name="Meng S."/>
            <person name="Ho E.C."/>
            <person name="Cahill M.J."/>
            <person name="Boyce K.J."/>
            <person name="Klose J."/>
            <person name="Klosterman S.J."/>
            <person name="Deelstra H.J."/>
            <person name="Ortiz-Castellanos L."/>
            <person name="Li W."/>
            <person name="Sanchez-Alonso P."/>
            <person name="Schreier P.H."/>
            <person name="Hauser-Hahn I."/>
            <person name="Vaupel M."/>
            <person name="Koopmann E."/>
            <person name="Friedrich G."/>
            <person name="Voss H."/>
            <person name="Schluter T."/>
            <person name="Margolis J."/>
            <person name="Platt D."/>
            <person name="Swimmer C."/>
            <person name="Gnirke A."/>
            <person name="Chen F."/>
            <person name="Vysotskaia V."/>
            <person name="Mannhaupt G."/>
            <person name="Guldener U."/>
            <person name="Munsterkotter M."/>
            <person name="Haase D."/>
            <person name="Oesterheld M."/>
            <person name="Mewes H.W."/>
            <person name="Mauceli E.W."/>
            <person name="DeCaprio D."/>
            <person name="Wade C.M."/>
            <person name="Butler J."/>
            <person name="Young S."/>
            <person name="Jaffe D.B."/>
            <person name="Calvo S."/>
            <person name="Nusbaum C."/>
            <person name="Galagan J."/>
            <person name="Birren B.W."/>
        </authorList>
    </citation>
    <scope>NUCLEOTIDE SEQUENCE [LARGE SCALE GENOMIC DNA]</scope>
    <source>
        <strain evidence="4">DSM 14603 / FGSC 9021 / UM521</strain>
    </source>
</reference>
<dbReference type="AlphaFoldDB" id="A0A0D1DV39"/>
<proteinExistence type="predicted"/>
<protein>
    <submittedName>
        <fullName evidence="3">Uncharacterized protein</fullName>
    </submittedName>
</protein>
<organism evidence="3 4">
    <name type="scientific">Mycosarcoma maydis</name>
    <name type="common">Corn smut fungus</name>
    <name type="synonym">Ustilago maydis</name>
    <dbReference type="NCBI Taxonomy" id="5270"/>
    <lineage>
        <taxon>Eukaryota</taxon>
        <taxon>Fungi</taxon>
        <taxon>Dikarya</taxon>
        <taxon>Basidiomycota</taxon>
        <taxon>Ustilaginomycotina</taxon>
        <taxon>Ustilaginomycetes</taxon>
        <taxon>Ustilaginales</taxon>
        <taxon>Ustilaginaceae</taxon>
        <taxon>Mycosarcoma</taxon>
    </lineage>
</organism>
<feature type="region of interest" description="Disordered" evidence="1">
    <location>
        <begin position="365"/>
        <end position="395"/>
    </location>
</feature>
<dbReference type="VEuPathDB" id="FungiDB:UMAG_10491"/>
<dbReference type="OrthoDB" id="2555377at2759"/>
<sequence>MLQSNTGSTSFKLQPAPRPRCKKRVRDAPATLTEDATGCSEIHTFRSCFEDDQDDNEQMLTPKASDLNASLLQHEVAGTIRSPSRHSRSSTTSNACSWRTTSSVARLLSAISLPISPVDKHSASCTRSPSATVHFVLSNKSPTPSSPLFPRRTLMRSVSSTCVGATLLSPASPRSPSGALRKRMGWRGMSAAKVQDELAISMSPASPLTPRRAEALHTPTQASIDAVLAPGADDKLDQEFLEPLSATLKALGAKRRTERFASSCVLDVAASRGPVPVELARKCAPESGADSNTGITEPFQLMTATRNIFHLPTWVRFQTNHHARCDLVRDNRRAVTEYSILDRIARTSTPECDQQVVAVLPKTSHLGDTQPASPNGHLLTGFEPDTVTPDTLPSAPLAVHNAKHRASQYITSVVQTPSMAKFREMEVPTHEHTKSKSGATSNGGFVGAFRSVLPALRTARRKKASAVQEDRDRNRRDGWGGIVTRCSWFPSQTIKGPLASPTKSDAHLKTMLLLPRGEKRWSTEEEWEDLVESSSCASATASARERSFLELHDEPRFRVGRRLQSWLAFRTHTPLRDDQMQSWYTGPLSLSTTASASASASASATRAEVVASELITKRSGSVENRPLSTPKSTSTRSRIAVVVIVAICLSAVVANLVVLSRASSAPSSTIIHNSTSSYDPLFGNRNGIMPKPSNLVPTPALTSTVITAAKLSER</sequence>